<dbReference type="InterPro" id="IPR006498">
    <property type="entry name" value="Tail_tube"/>
</dbReference>
<accession>A0ABS8BS88</accession>
<name>A0ABS8BS88_9RHOB</name>
<dbReference type="EMBL" id="JAJATZ010000002">
    <property type="protein sequence ID" value="MCB5198604.1"/>
    <property type="molecule type" value="Genomic_DNA"/>
</dbReference>
<organism evidence="1 2">
    <name type="scientific">Loktanella gaetbuli</name>
    <dbReference type="NCBI Taxonomy" id="2881335"/>
    <lineage>
        <taxon>Bacteria</taxon>
        <taxon>Pseudomonadati</taxon>
        <taxon>Pseudomonadota</taxon>
        <taxon>Alphaproteobacteria</taxon>
        <taxon>Rhodobacterales</taxon>
        <taxon>Roseobacteraceae</taxon>
        <taxon>Loktanella</taxon>
    </lineage>
</organism>
<reference evidence="1" key="1">
    <citation type="submission" date="2021-10" db="EMBL/GenBank/DDBJ databases">
        <title>Loktanella gaetbuli sp. nov., isolated from a tidal flat.</title>
        <authorList>
            <person name="Park S."/>
            <person name="Yoon J.-H."/>
        </authorList>
    </citation>
    <scope>NUCLEOTIDE SEQUENCE</scope>
    <source>
        <strain evidence="1">TSTF-M6</strain>
    </source>
</reference>
<gene>
    <name evidence="1" type="ORF">LGQ03_05075</name>
</gene>
<sequence length="165" mass="17932">MSFPRTIRNYNAFLDGVSYMGLVSTGKLPALKIKTAAHRGAGMDAETAVDMGMEAMTTELTFDEWSDAPIRLFGSKNRIVLRPAAVGEDDFAADTFIFAMGGRITDVNWDDLKAGTESKMKAMMDVDFFSIEKNGQPLVKIDVENGVRVIDGVDQLAGIRAAMGL</sequence>
<evidence type="ECO:0000313" key="2">
    <source>
        <dbReference type="Proteomes" id="UP001138961"/>
    </source>
</evidence>
<protein>
    <submittedName>
        <fullName evidence="1">Phage major tail tube protein</fullName>
    </submittedName>
</protein>
<evidence type="ECO:0000313" key="1">
    <source>
        <dbReference type="EMBL" id="MCB5198604.1"/>
    </source>
</evidence>
<keyword evidence="2" id="KW-1185">Reference proteome</keyword>
<dbReference type="NCBIfam" id="TIGR01611">
    <property type="entry name" value="tail_tube"/>
    <property type="match status" value="1"/>
</dbReference>
<dbReference type="Proteomes" id="UP001138961">
    <property type="component" value="Unassembled WGS sequence"/>
</dbReference>
<dbReference type="Pfam" id="PF04985">
    <property type="entry name" value="Phage_tube"/>
    <property type="match status" value="1"/>
</dbReference>
<dbReference type="RefSeq" id="WP_226747518.1">
    <property type="nucleotide sequence ID" value="NZ_JAJATZ010000002.1"/>
</dbReference>
<comment type="caution">
    <text evidence="1">The sequence shown here is derived from an EMBL/GenBank/DDBJ whole genome shotgun (WGS) entry which is preliminary data.</text>
</comment>
<proteinExistence type="predicted"/>